<name>A0A2U1TE73_9MICO</name>
<organism evidence="2 3">
    <name type="scientific">Mycetocola zhujimingii</name>
    <dbReference type="NCBI Taxonomy" id="2079792"/>
    <lineage>
        <taxon>Bacteria</taxon>
        <taxon>Bacillati</taxon>
        <taxon>Actinomycetota</taxon>
        <taxon>Actinomycetes</taxon>
        <taxon>Micrococcales</taxon>
        <taxon>Microbacteriaceae</taxon>
        <taxon>Mycetocola</taxon>
    </lineage>
</organism>
<dbReference type="AlphaFoldDB" id="A0A2U1TE73"/>
<evidence type="ECO:0000256" key="1">
    <source>
        <dbReference type="SAM" id="Phobius"/>
    </source>
</evidence>
<feature type="transmembrane region" description="Helical" evidence="1">
    <location>
        <begin position="249"/>
        <end position="269"/>
    </location>
</feature>
<accession>A0A2U1TE73</accession>
<proteinExistence type="predicted"/>
<feature type="transmembrane region" description="Helical" evidence="1">
    <location>
        <begin position="102"/>
        <end position="126"/>
    </location>
</feature>
<evidence type="ECO:0000313" key="3">
    <source>
        <dbReference type="Proteomes" id="UP000244962"/>
    </source>
</evidence>
<feature type="transmembrane region" description="Helical" evidence="1">
    <location>
        <begin position="14"/>
        <end position="36"/>
    </location>
</feature>
<feature type="transmembrane region" description="Helical" evidence="1">
    <location>
        <begin position="200"/>
        <end position="221"/>
    </location>
</feature>
<keyword evidence="1" id="KW-0812">Transmembrane</keyword>
<dbReference type="Proteomes" id="UP000244962">
    <property type="component" value="Unassembled WGS sequence"/>
</dbReference>
<keyword evidence="1" id="KW-0472">Membrane</keyword>
<comment type="caution">
    <text evidence="2">The sequence shown here is derived from an EMBL/GenBank/DDBJ whole genome shotgun (WGS) entry which is preliminary data.</text>
</comment>
<feature type="transmembrane region" description="Helical" evidence="1">
    <location>
        <begin position="68"/>
        <end position="90"/>
    </location>
</feature>
<sequence length="346" mass="37128">MPRFPIPLYSPLEYVAAAFSLPLFSLIVAMLVFALAPSARRFLGRGPRSRIYKRTPAAAARYSSERGALGGGAIAVIIVFAAENVVRGYLLNLSDVVAWWEYATPVFTAFLSLSVVLWLIVFRGTIPPEQPVLSVSPRTWISFGPRTGIAMSIAAVCALFMTTVAAGLASSADSRGRYIHLEIPVPNEAIDALRPWFYGWAYGVPVIICLAALAITCGVTLQRNAARPFMRPDTVGAERAARVEIASSAVLITTAASLLALGGAFRLIASSGSISALVVQNGGESDSYEAMWRYAEFAIAAGWLAPLLEITAFLSLLAVAGRLFRTRAKGRAREENELATRSEAVK</sequence>
<feature type="transmembrane region" description="Helical" evidence="1">
    <location>
        <begin position="297"/>
        <end position="324"/>
    </location>
</feature>
<protein>
    <submittedName>
        <fullName evidence="2">Uncharacterized protein</fullName>
    </submittedName>
</protein>
<feature type="transmembrane region" description="Helical" evidence="1">
    <location>
        <begin position="147"/>
        <end position="169"/>
    </location>
</feature>
<gene>
    <name evidence="2" type="ORF">DF223_07750</name>
</gene>
<keyword evidence="3" id="KW-1185">Reference proteome</keyword>
<keyword evidence="1" id="KW-1133">Transmembrane helix</keyword>
<dbReference type="EMBL" id="QEFB01000006">
    <property type="protein sequence ID" value="PWC07166.1"/>
    <property type="molecule type" value="Genomic_DNA"/>
</dbReference>
<reference evidence="3" key="1">
    <citation type="submission" date="2018-04" db="EMBL/GenBank/DDBJ databases">
        <authorList>
            <person name="Liu S."/>
            <person name="Wang Z."/>
            <person name="Li J."/>
        </authorList>
    </citation>
    <scope>NUCLEOTIDE SEQUENCE [LARGE SCALE GENOMIC DNA]</scope>
    <source>
        <strain evidence="3">622</strain>
    </source>
</reference>
<evidence type="ECO:0000313" key="2">
    <source>
        <dbReference type="EMBL" id="PWC07166.1"/>
    </source>
</evidence>
<dbReference type="RefSeq" id="WP_108962774.1">
    <property type="nucleotide sequence ID" value="NZ_QEFB01000006.1"/>
</dbReference>